<dbReference type="AlphaFoldDB" id="A0A7I7XKM9"/>
<evidence type="ECO:0000313" key="1">
    <source>
        <dbReference type="EMBL" id="BBZ29774.1"/>
    </source>
</evidence>
<accession>A0A7I7XKM9</accession>
<gene>
    <name evidence="1" type="ORF">MMAD_40690</name>
</gene>
<dbReference type="Proteomes" id="UP000466517">
    <property type="component" value="Chromosome"/>
</dbReference>
<dbReference type="KEGG" id="mmag:MMAD_40690"/>
<protein>
    <recommendedName>
        <fullName evidence="3">Restriction endonuclease</fullName>
    </recommendedName>
</protein>
<dbReference type="EMBL" id="AP022610">
    <property type="protein sequence ID" value="BBZ29774.1"/>
    <property type="molecule type" value="Genomic_DNA"/>
</dbReference>
<organism evidence="1 2">
    <name type="scientific">Mycolicibacterium madagascariense</name>
    <dbReference type="NCBI Taxonomy" id="212765"/>
    <lineage>
        <taxon>Bacteria</taxon>
        <taxon>Bacillati</taxon>
        <taxon>Actinomycetota</taxon>
        <taxon>Actinomycetes</taxon>
        <taxon>Mycobacteriales</taxon>
        <taxon>Mycobacteriaceae</taxon>
        <taxon>Mycolicibacterium</taxon>
    </lineage>
</organism>
<proteinExistence type="predicted"/>
<keyword evidence="2" id="KW-1185">Reference proteome</keyword>
<sequence length="281" mass="31032">MSEAVPFEAYLSSLSRLAPYVDPTTPTPESEGLRLAVADLESLDSISVESLTDWVNRYPHWANVFGLAVGLSQEQLKNSLKSSLGTSGWVTLARKRPADLVNFFEDEFELVRALESQRSRTYDFADILIARAGTRATATRSQSAGRMVEDRITDIAEELGLPYVARSSFVGRDSENKPADMIVPSVADAKIVVAAKGFDSTGSKLTDAYREIADVAAHRFANQYVFAIVDGIGWHSRLADLRRIHDLWVSRKIDGMYTLSSLGQFRTDLRNAGLRLGLIDV</sequence>
<evidence type="ECO:0000313" key="2">
    <source>
        <dbReference type="Proteomes" id="UP000466517"/>
    </source>
</evidence>
<name>A0A7I7XKM9_9MYCO</name>
<reference evidence="1 2" key="1">
    <citation type="journal article" date="2019" name="Emerg. Microbes Infect.">
        <title>Comprehensive subspecies identification of 175 nontuberculous mycobacteria species based on 7547 genomic profiles.</title>
        <authorList>
            <person name="Matsumoto Y."/>
            <person name="Kinjo T."/>
            <person name="Motooka D."/>
            <person name="Nabeya D."/>
            <person name="Jung N."/>
            <person name="Uechi K."/>
            <person name="Horii T."/>
            <person name="Iida T."/>
            <person name="Fujita J."/>
            <person name="Nakamura S."/>
        </authorList>
    </citation>
    <scope>NUCLEOTIDE SEQUENCE [LARGE SCALE GENOMIC DNA]</scope>
    <source>
        <strain evidence="1 2">JCM 13574</strain>
    </source>
</reference>
<evidence type="ECO:0008006" key="3">
    <source>
        <dbReference type="Google" id="ProtNLM"/>
    </source>
</evidence>
<dbReference type="RefSeq" id="WP_163740596.1">
    <property type="nucleotide sequence ID" value="NZ_AP022610.1"/>
</dbReference>